<accession>A0AAE0EG76</accession>
<dbReference type="GO" id="GO:0006623">
    <property type="term" value="P:protein targeting to vacuole"/>
    <property type="evidence" value="ECO:0007669"/>
    <property type="project" value="TreeGrafter"/>
</dbReference>
<proteinExistence type="inferred from homology"/>
<sequence>MFEGLVRQLFLGYLGRYVKDIQKEQLKITLWNGEVLLENVELILEAFDYLQLPFALKQGRVGRLSIRIPWKNLGLYPIIIVLEDVFVSASQRDDQEWSLDAVERREFAGKKAKLAAAELAKLSRRVCDYQAGQSFTSFITAKVLDSIQVSIRNFHVLYSNTQLDSAQILFSLKFSSLTIMKQNLVGSYSGKARGGQVNKIVEIKDLEICCSTFQSDVNLLSLDNVDSKFWSNKFDHILKPFNVSVSLMINRSGKLDDDLPQYSINTELTRLVLSLDEVQLQEIFILLDYLSTSRLREKYGRYRPRYSPLSKKPDGWQKLWWQYAQQSVLSDVRKKLKKTSWRYLGQRLSYRRKYVSLYKTKLDCLQQEQSIDESVVRELEQMEKESDIDDILSYRSTAECEQQEAQLNSSDSHTGVNGGAHSIEKSRNDERGSGRSRGWLNWLSRGMLGAGGTDDSSQFSGVVSDEVVKDIYEATKFHPLLLSSVDSEANDKSHTCAIKFNIGQISAALWSRSNSKKIAKLILEGAVIDCNIWEELANISAFIKSVKMVSPCNKKVILLTGGSCTEENALQSEKSSLRVEVDLTANQDVELSVKVMLQPLEASLDREFFLNIMEFFTVLKSFESQHERVLSSLNGIKDMNARLISKREYILSSRRIVIWDVSITNVTINVPWRNIIAEECNLVFELETLIIKSKCDLDSLESNIKEQSQLPDSTCNWDILMGFQLRDLYNHFEVKLNDCEIKLVMPHYLQTVHMLEKFCASITFASCVISDESILNQFKVYVSISPLQAHFSPSIYGSIVALIAHLDSQQSRTVPAMLNNSSSLYVTSNRVENPVFGLSISANLESVSVHVDLENDGDNSSLLMLTLQDLDICYSLQEFEDCCICMKALKISFYPQRDKKDNHILAICGDAFASSSAHQQDMQPSTDESSSTETCFFLHYESLRTMDYICKKCTVFLIDTDLHCYPYIFAPLIGFFDKISSYGSSGAGQSSSTTGDDKKLKTMLDFGFQRFGFSNFFETGSADHATISLDSYPFITISNTGFLCSLENSLLHSIPDWRKVFNVRERKLRSSKCSLKSGSKTLPDSSLESTSDVVAFPVSGSSDDTNQFFIDISLSEIRVHFHDSSCIIGTLTLPSSKSSVSINENSMDLLFSVEGLVLTSSWWTKTFYKFLWGPSLPNLSPILNLRVRKGNVGSLSSQLEVSLGIQHVCCVLPPEYLTIIICYFSLPDWGSNSSEQTDESSVVYKFEVLDSTVIVPVENDLHQFLKVEMQQFYCSYIPNCASNNILVNIPPGYMVPAYKVAKENDCLNLFGLGLILSFLLFKDDGCDCLMFDQDTGCGNVILIAPFSADVWVRIPSGSESTCESSSASTCIMSRIHNCQVMADDCYLFDGFKALLEVIDQFSSVGDESKLFTADVPHFLQLKKCLKESSTVTPVASGMIFTEVRCCFDSLLVKLHHFVKDPVLLKPVAEVEMQFMFSASLVNETLISLDANFSSLALHSLLNSVILAKCTVNHSTPSVLGVCFSKSDHGECVFHISLPSFDVWLHFYEWTEIIDLCHIYSKKMAKTARVDVSLMNSAIGTVDMIETLSITPSRSSLQKSSMSTHHVSQNMKQDIAILILRSKNIGVTVHFPIRVNEEAIREYGAAEIDEEGPQNVSSSHVVGKHSKYISITTHSKSSEIIIAGKNVKLKVILDTTSGSVGTTEENSVNSWPFFQIFQVDVETEICRDQMELVRTNVNVLCHRIDVWLSHRVLYFWRGVVFDIPEVGSSSSQLAIPSMNFKIHLRKMSLLISDGRWSCSGHLLEILICNAMLHISVTESSTDGSVTSELKVNYNNIRKVSWEPFIEPWKFQINMTRKHEMTALLNSSVITDIDLTATAQLNLNLTESLVECILRTVEMIKDAWGLVGPDDCPGNQISVNPQLTENIHGGRYAPYVLQNLTALPLTFSVCQGILNSNEFDVSDTKDGKPMQPGASIPIYLNETPYEQLFRYRSAYSSDRLSEKQSNAVAHHFMTVQLDGTYVPSIPISMDLVGLTYFEVDFSKASKKIESEETGEASKYNMNIEENVNDNTNNDFLVPVVFDVSVQGYSKLIRLYSTVILSNATSVPLELRFDIPFSVSPKILDPIYPGQEFPLPLHLAEAGRMRWRPLGKSYLWSEAHNISNILLQESKLGYLRSFVCYPSHPSSDPFRCCISVQNILLPSSVSSRKGSSCHANNSKNRFIHLVTLSTPFVVNNYLPETVTLTIETGGITRTALLSEVQTSFHDIDPSHDLGLELNIHGFRPSVLKFPRAETFSTVAKLSATKFSLSENVTFDPLLSSDSTYVIVEKTMNAFSGAREVFISVPFLLYNCIGFPLIVSHSTGENKGSGCTVACSYDLVEQELQEGKKDGLSLLSLDQDTHVGAPEIDGRGNSLLKNHIVSTRKNVNADLREFLKKPLISHRSAELFPEQSNRHDFGGQKASVYSVDNRLCLSKRSSLKETDFINNGPGKVQACMYSPLPVSTASEILVRVSRCLTGCVTQNVPNSSWSGPFPLVPPSGSTSVTVPQPSSNAAFIISVTASGLTGPFAGRTRAITFQPRYVISNACSKDLCYKQKGTNFVFNLGIGQHSHLHLTDTARELLVSIRFDEPGWQWSGSFLPDHLGDTQLKMRNYVSGALKMIRVEVQNADVSIRDEKIVGSLHGNSGTNLILLSDDDTGYMPYRIDNFSMERLRIYQQRCETFDTIIHPYTSCPYAWDETCYPHRLIVEVPGERVLGSYILDDLKDYVPVHLHSTAEKPERTLLLSNHAEGATKVFSIIDSSYHILKDMKNPTDLRSQGKREHKQKQDNFVTYRERFSFNIPYIGLSVINLYPQELLFACAKNITIDLLQSLDRQQLSFQVSSLQLDNQLPSTPYPVILSFNQAGHRTKDDGVKLRSERGLQITSDSSFEPVFYLSVAKWRKKDISLVSFEHISLRITDFRLELEQEVILGMLEFLKTVSQRFQSAVVPFSVPALHPITNDLGSVKESSVHRHNFEYVKTRHDQSQGMDDLAFSRSQRNSSLLPSIVPIGAPWQQIYLLARRQKKIYVELFELSPIKFSLSFSSAPWMLRNGVPTSGESLIHRGLMALADVEGAQIHLRQLTIAHHMASWESIQEILMRHYTRQFLHEMYKVFGSAGVIGNPMGFARSLGLGIRDFLSVPARSVLQSPTGLISGMAQGTTSLVSNTVYALSDAATQFSKAAHKGIVAFTFDDQAVARMEKQQKGVASHSKGVINEVLEGLTGLLQSPINEAEKHGLPGLLSGIAFGVTGLVARPAASILEVTGKTAQSIRNHSRLYHLRSKRYRVRLPRPLSRELPLRPYSWEEAIGVSVLMEAEDGLKFKDEVLVMSKSLKQAGKFVIVTQRLILIVSCSSLVDLGKQEFEGVAVDPEWVIESEISLDSVIHADTNEALVHIVGSRSGGLSRKNQHPSKRSSGTSTKWWNDPSTPLPLFQTNLELTSQEDARELLQILLSTIEEGKGRSWGSGYILHQSNIK</sequence>
<evidence type="ECO:0000256" key="1">
    <source>
        <dbReference type="ARBA" id="ARBA00006545"/>
    </source>
</evidence>
<dbReference type="GO" id="GO:0006869">
    <property type="term" value="P:lipid transport"/>
    <property type="evidence" value="ECO:0007669"/>
    <property type="project" value="UniProtKB-KW"/>
</dbReference>
<dbReference type="PANTHER" id="PTHR16166:SF143">
    <property type="entry name" value="PROTEIN SORTING-ASSOCIATED PROTEIN, PUTATIVE (DUF1162)-RELATED"/>
    <property type="match status" value="1"/>
</dbReference>
<evidence type="ECO:0000256" key="4">
    <source>
        <dbReference type="SAM" id="MobiDB-lite"/>
    </source>
</evidence>
<feature type="compositionally biased region" description="Polar residues" evidence="4">
    <location>
        <begin position="3446"/>
        <end position="3455"/>
    </location>
</feature>
<keyword evidence="9" id="KW-1185">Reference proteome</keyword>
<feature type="domain" description="Vacuolar protein sorting-associated protein 13 VPS13 adaptor binding" evidence="6">
    <location>
        <begin position="2076"/>
        <end position="2356"/>
    </location>
</feature>
<dbReference type="InterPro" id="IPR026847">
    <property type="entry name" value="VPS13"/>
</dbReference>
<evidence type="ECO:0000259" key="5">
    <source>
        <dbReference type="Pfam" id="PF12624"/>
    </source>
</evidence>
<keyword evidence="3" id="KW-0445">Lipid transport</keyword>
<organism evidence="8 9">
    <name type="scientific">Dipteronia sinensis</name>
    <dbReference type="NCBI Taxonomy" id="43782"/>
    <lineage>
        <taxon>Eukaryota</taxon>
        <taxon>Viridiplantae</taxon>
        <taxon>Streptophyta</taxon>
        <taxon>Embryophyta</taxon>
        <taxon>Tracheophyta</taxon>
        <taxon>Spermatophyta</taxon>
        <taxon>Magnoliopsida</taxon>
        <taxon>eudicotyledons</taxon>
        <taxon>Gunneridae</taxon>
        <taxon>Pentapetalae</taxon>
        <taxon>rosids</taxon>
        <taxon>malvids</taxon>
        <taxon>Sapindales</taxon>
        <taxon>Sapindaceae</taxon>
        <taxon>Hippocastanoideae</taxon>
        <taxon>Acereae</taxon>
        <taxon>Dipteronia</taxon>
    </lineage>
</organism>
<evidence type="ECO:0000313" key="9">
    <source>
        <dbReference type="Proteomes" id="UP001281410"/>
    </source>
</evidence>
<feature type="domain" description="Intermembrane lipid transfer protein VPS13-like C-terminal" evidence="7">
    <location>
        <begin position="3320"/>
        <end position="3389"/>
    </location>
</feature>
<dbReference type="Pfam" id="PF25037">
    <property type="entry name" value="VPS13_C"/>
    <property type="match status" value="1"/>
</dbReference>
<feature type="domain" description="Chorein N-terminal" evidence="5">
    <location>
        <begin position="1"/>
        <end position="820"/>
    </location>
</feature>
<name>A0AAE0EG76_9ROSI</name>
<dbReference type="Pfam" id="PF12624">
    <property type="entry name" value="VPS13_N"/>
    <property type="match status" value="1"/>
</dbReference>
<evidence type="ECO:0000256" key="2">
    <source>
        <dbReference type="ARBA" id="ARBA00022448"/>
    </source>
</evidence>
<evidence type="ECO:0000256" key="3">
    <source>
        <dbReference type="ARBA" id="ARBA00023055"/>
    </source>
</evidence>
<reference evidence="8" key="1">
    <citation type="journal article" date="2023" name="Plant J.">
        <title>Genome sequences and population genomics provide insights into the demographic history, inbreeding, and mutation load of two 'living fossil' tree species of Dipteronia.</title>
        <authorList>
            <person name="Feng Y."/>
            <person name="Comes H.P."/>
            <person name="Chen J."/>
            <person name="Zhu S."/>
            <person name="Lu R."/>
            <person name="Zhang X."/>
            <person name="Li P."/>
            <person name="Qiu J."/>
            <person name="Olsen K.M."/>
            <person name="Qiu Y."/>
        </authorList>
    </citation>
    <scope>NUCLEOTIDE SEQUENCE</scope>
    <source>
        <strain evidence="8">NBL</strain>
    </source>
</reference>
<feature type="compositionally biased region" description="Polar residues" evidence="4">
    <location>
        <begin position="402"/>
        <end position="415"/>
    </location>
</feature>
<feature type="region of interest" description="Disordered" evidence="4">
    <location>
        <begin position="402"/>
        <end position="434"/>
    </location>
</feature>
<feature type="compositionally biased region" description="Basic and acidic residues" evidence="4">
    <location>
        <begin position="422"/>
        <end position="433"/>
    </location>
</feature>
<dbReference type="Pfam" id="PF25036">
    <property type="entry name" value="VPS13_VAB"/>
    <property type="match status" value="2"/>
</dbReference>
<protein>
    <recommendedName>
        <fullName evidence="10">Vacuolar protein sorting-associated protein</fullName>
    </recommendedName>
</protein>
<evidence type="ECO:0000259" key="7">
    <source>
        <dbReference type="Pfam" id="PF25037"/>
    </source>
</evidence>
<gene>
    <name evidence="8" type="ORF">Dsin_007135</name>
</gene>
<dbReference type="EMBL" id="JANJYJ010000002">
    <property type="protein sequence ID" value="KAK3227273.1"/>
    <property type="molecule type" value="Genomic_DNA"/>
</dbReference>
<comment type="similarity">
    <text evidence="1">Belongs to the VPS13 family.</text>
</comment>
<dbReference type="InterPro" id="IPR026854">
    <property type="entry name" value="VPS13_N"/>
</dbReference>
<evidence type="ECO:0000259" key="6">
    <source>
        <dbReference type="Pfam" id="PF25036"/>
    </source>
</evidence>
<comment type="caution">
    <text evidence="8">The sequence shown here is derived from an EMBL/GenBank/DDBJ whole genome shotgun (WGS) entry which is preliminary data.</text>
</comment>
<feature type="region of interest" description="Disordered" evidence="4">
    <location>
        <begin position="3433"/>
        <end position="3455"/>
    </location>
</feature>
<dbReference type="InterPro" id="IPR056748">
    <property type="entry name" value="VPS13-like_C"/>
</dbReference>
<dbReference type="Proteomes" id="UP001281410">
    <property type="component" value="Unassembled WGS sequence"/>
</dbReference>
<keyword evidence="2" id="KW-0813">Transport</keyword>
<dbReference type="PANTHER" id="PTHR16166">
    <property type="entry name" value="VACUOLAR PROTEIN SORTING-ASSOCIATED PROTEIN VPS13"/>
    <property type="match status" value="1"/>
</dbReference>
<dbReference type="InterPro" id="IPR009543">
    <property type="entry name" value="VPS13_VAB"/>
</dbReference>
<evidence type="ECO:0000313" key="8">
    <source>
        <dbReference type="EMBL" id="KAK3227273.1"/>
    </source>
</evidence>
<dbReference type="GO" id="GO:0045053">
    <property type="term" value="P:protein retention in Golgi apparatus"/>
    <property type="evidence" value="ECO:0007669"/>
    <property type="project" value="TreeGrafter"/>
</dbReference>
<feature type="domain" description="Vacuolar protein sorting-associated protein 13 VPS13 adaptor binding" evidence="6">
    <location>
        <begin position="2519"/>
        <end position="2734"/>
    </location>
</feature>
<evidence type="ECO:0008006" key="10">
    <source>
        <dbReference type="Google" id="ProtNLM"/>
    </source>
</evidence>